<sequence>MVGERHAYGDPQEKGPHDYQELLLKQLPQLYANKMRGIALELPPEFQPYVDRVLNLYESDARLPKEKQDGIEKEVGKIQREIASLADYRIFLNKECKEILKAA</sequence>
<proteinExistence type="predicted"/>
<dbReference type="EMBL" id="CP000975">
    <property type="protein sequence ID" value="ACD84435.1"/>
    <property type="molecule type" value="Genomic_DNA"/>
</dbReference>
<dbReference type="KEGG" id="min:Minf_2381"/>
<dbReference type="HOGENOM" id="CLU_2260439_0_0_0"/>
<dbReference type="Proteomes" id="UP000009149">
    <property type="component" value="Chromosome"/>
</dbReference>
<gene>
    <name evidence="1" type="ordered locus">Minf_2381</name>
</gene>
<protein>
    <submittedName>
        <fullName evidence="1">Uncharacterized protein</fullName>
    </submittedName>
</protein>
<evidence type="ECO:0000313" key="1">
    <source>
        <dbReference type="EMBL" id="ACD84435.1"/>
    </source>
</evidence>
<reference evidence="1 2" key="1">
    <citation type="journal article" date="2008" name="Biol. Direct">
        <title>Complete genome sequence of the extremely acidophilic methanotroph isolate V4, Methylacidiphilum infernorum, a representative of the bacterial phylum Verrucomicrobia.</title>
        <authorList>
            <person name="Hou S."/>
            <person name="Makarova K.S."/>
            <person name="Saw J.H."/>
            <person name="Senin P."/>
            <person name="Ly B.V."/>
            <person name="Zhou Z."/>
            <person name="Ren Y."/>
            <person name="Wang J."/>
            <person name="Galperin M.Y."/>
            <person name="Omelchenko M.V."/>
            <person name="Wolf Y.I."/>
            <person name="Yutin N."/>
            <person name="Koonin E.V."/>
            <person name="Stott M.B."/>
            <person name="Mountain B.W."/>
            <person name="Crowe M.A."/>
            <person name="Smirnova A.V."/>
            <person name="Dunfield P.F."/>
            <person name="Feng L."/>
            <person name="Wang L."/>
            <person name="Alam M."/>
        </authorList>
    </citation>
    <scope>NUCLEOTIDE SEQUENCE [LARGE SCALE GENOMIC DNA]</scope>
    <source>
        <strain evidence="2">Isolate V4</strain>
    </source>
</reference>
<dbReference type="AlphaFoldDB" id="B3E0V8"/>
<organism evidence="1 2">
    <name type="scientific">Methylacidiphilum infernorum (isolate V4)</name>
    <name type="common">Methylokorus infernorum (strain V4)</name>
    <dbReference type="NCBI Taxonomy" id="481448"/>
    <lineage>
        <taxon>Bacteria</taxon>
        <taxon>Pseudomonadati</taxon>
        <taxon>Verrucomicrobiota</taxon>
        <taxon>Methylacidiphilae</taxon>
        <taxon>Methylacidiphilales</taxon>
        <taxon>Methylacidiphilaceae</taxon>
        <taxon>Methylacidiphilum (ex Ratnadevi et al. 2023)</taxon>
    </lineage>
</organism>
<accession>B3E0V8</accession>
<dbReference type="STRING" id="481448.Minf_2381"/>
<name>B3E0V8_METI4</name>
<evidence type="ECO:0000313" key="2">
    <source>
        <dbReference type="Proteomes" id="UP000009149"/>
    </source>
</evidence>